<dbReference type="AlphaFoldDB" id="A0A839IS25"/>
<evidence type="ECO:0000313" key="1">
    <source>
        <dbReference type="EMBL" id="MBB1487741.1"/>
    </source>
</evidence>
<dbReference type="Proteomes" id="UP000565262">
    <property type="component" value="Unassembled WGS sequence"/>
</dbReference>
<comment type="caution">
    <text evidence="1">The sequence shown here is derived from an EMBL/GenBank/DDBJ whole genome shotgun (WGS) entry which is preliminary data.</text>
</comment>
<organism evidence="1 2">
    <name type="scientific">Oceanospirillum sediminis</name>
    <dbReference type="NCBI Taxonomy" id="2760088"/>
    <lineage>
        <taxon>Bacteria</taxon>
        <taxon>Pseudomonadati</taxon>
        <taxon>Pseudomonadota</taxon>
        <taxon>Gammaproteobacteria</taxon>
        <taxon>Oceanospirillales</taxon>
        <taxon>Oceanospirillaceae</taxon>
        <taxon>Oceanospirillum</taxon>
    </lineage>
</organism>
<gene>
    <name evidence="1" type="ORF">H4O21_14110</name>
</gene>
<proteinExistence type="predicted"/>
<reference evidence="1 2" key="1">
    <citation type="submission" date="2020-08" db="EMBL/GenBank/DDBJ databases">
        <title>Oceanospirillum sp. nov. isolated from marine sediment.</title>
        <authorList>
            <person name="Ji X."/>
        </authorList>
    </citation>
    <scope>NUCLEOTIDE SEQUENCE [LARGE SCALE GENOMIC DNA]</scope>
    <source>
        <strain evidence="1 2">D5</strain>
    </source>
</reference>
<protein>
    <submittedName>
        <fullName evidence="1">Fis family transcriptional regulator</fullName>
    </submittedName>
</protein>
<dbReference type="EMBL" id="JACJFM010000018">
    <property type="protein sequence ID" value="MBB1487741.1"/>
    <property type="molecule type" value="Genomic_DNA"/>
</dbReference>
<sequence>MKKTDKKIEKKLISALTHVCDLALDRVEGFQWLTHRTNFNSFPDSLSIICIFESVDILEKATLSGSTDTLYELIYCELKAADILLTDIRKHVLFDTEEACKGEHDGKWNIRLRKH</sequence>
<keyword evidence="2" id="KW-1185">Reference proteome</keyword>
<evidence type="ECO:0000313" key="2">
    <source>
        <dbReference type="Proteomes" id="UP000565262"/>
    </source>
</evidence>
<name>A0A839IS25_9GAMM</name>
<accession>A0A839IS25</accession>
<dbReference type="RefSeq" id="WP_182809518.1">
    <property type="nucleotide sequence ID" value="NZ_JACJFM010000018.1"/>
</dbReference>